<dbReference type="AlphaFoldDB" id="A0A4R4V5P9"/>
<reference evidence="2 3" key="1">
    <citation type="submission" date="2019-03" db="EMBL/GenBank/DDBJ databases">
        <title>Draft genome sequences of novel Actinobacteria.</title>
        <authorList>
            <person name="Sahin N."/>
            <person name="Ay H."/>
            <person name="Saygin H."/>
        </authorList>
    </citation>
    <scope>NUCLEOTIDE SEQUENCE [LARGE SCALE GENOMIC DNA]</scope>
    <source>
        <strain evidence="2 3">16K309</strain>
    </source>
</reference>
<gene>
    <name evidence="2" type="ORF">E1181_27400</name>
</gene>
<accession>A0A4R4V5P9</accession>
<dbReference type="InterPro" id="IPR041583">
    <property type="entry name" value="TetR_C_31"/>
</dbReference>
<dbReference type="InterPro" id="IPR036271">
    <property type="entry name" value="Tet_transcr_reg_TetR-rel_C_sf"/>
</dbReference>
<proteinExistence type="predicted"/>
<dbReference type="RefSeq" id="WP_132679176.1">
    <property type="nucleotide sequence ID" value="NZ_SMKS01000077.1"/>
</dbReference>
<dbReference type="SUPFAM" id="SSF48498">
    <property type="entry name" value="Tetracyclin repressor-like, C-terminal domain"/>
    <property type="match status" value="1"/>
</dbReference>
<feature type="domain" description="Tetracyclin repressor-like C-terminal group 31" evidence="1">
    <location>
        <begin position="41"/>
        <end position="136"/>
    </location>
</feature>
<dbReference type="Gene3D" id="1.10.357.10">
    <property type="entry name" value="Tetracycline Repressor, domain 2"/>
    <property type="match status" value="1"/>
</dbReference>
<dbReference type="Proteomes" id="UP000295674">
    <property type="component" value="Unassembled WGS sequence"/>
</dbReference>
<keyword evidence="3" id="KW-1185">Reference proteome</keyword>
<evidence type="ECO:0000259" key="1">
    <source>
        <dbReference type="Pfam" id="PF17940"/>
    </source>
</evidence>
<comment type="caution">
    <text evidence="2">The sequence shown here is derived from an EMBL/GenBank/DDBJ whole genome shotgun (WGS) entry which is preliminary data.</text>
</comment>
<name>A0A4R4V5P9_9PSEU</name>
<evidence type="ECO:0000313" key="3">
    <source>
        <dbReference type="Proteomes" id="UP000295674"/>
    </source>
</evidence>
<dbReference type="OrthoDB" id="2356263at2"/>
<sequence length="146" mass="15803">MSHALVAHHFGSRDSLLTEALRFSLSNSVASISAKPGSGDLDALFDGLSGFIDECPDDLAFQFELILESRRRTELHPYVEAIYDAYIGAIPVELERAGAQPDEALSRLVYAAADGLVFAQLAVGGGESTERSLRHLRSLLSARVRT</sequence>
<evidence type="ECO:0000313" key="2">
    <source>
        <dbReference type="EMBL" id="TDD00468.1"/>
    </source>
</evidence>
<organism evidence="2 3">
    <name type="scientific">Saccharopolyspora terrae</name>
    <dbReference type="NCBI Taxonomy" id="2530384"/>
    <lineage>
        <taxon>Bacteria</taxon>
        <taxon>Bacillati</taxon>
        <taxon>Actinomycetota</taxon>
        <taxon>Actinomycetes</taxon>
        <taxon>Pseudonocardiales</taxon>
        <taxon>Pseudonocardiaceae</taxon>
        <taxon>Saccharopolyspora</taxon>
    </lineage>
</organism>
<dbReference type="EMBL" id="SMKS01000077">
    <property type="protein sequence ID" value="TDD00468.1"/>
    <property type="molecule type" value="Genomic_DNA"/>
</dbReference>
<protein>
    <submittedName>
        <fullName evidence="2">TetR/AcrR family transcriptional regulator</fullName>
    </submittedName>
</protein>
<dbReference type="Pfam" id="PF17940">
    <property type="entry name" value="TetR_C_31"/>
    <property type="match status" value="1"/>
</dbReference>